<feature type="domain" description="Thioredoxin" evidence="6">
    <location>
        <begin position="31"/>
        <end position="181"/>
    </location>
</feature>
<dbReference type="CDD" id="cd02966">
    <property type="entry name" value="TlpA_like_family"/>
    <property type="match status" value="1"/>
</dbReference>
<evidence type="ECO:0000256" key="3">
    <source>
        <dbReference type="ARBA" id="ARBA00023157"/>
    </source>
</evidence>
<keyword evidence="5" id="KW-1133">Transmembrane helix</keyword>
<keyword evidence="4" id="KW-0676">Redox-active center</keyword>
<evidence type="ECO:0000256" key="4">
    <source>
        <dbReference type="ARBA" id="ARBA00023284"/>
    </source>
</evidence>
<dbReference type="PANTHER" id="PTHR42852:SF6">
    <property type="entry name" value="THIOL:DISULFIDE INTERCHANGE PROTEIN DSBE"/>
    <property type="match status" value="1"/>
</dbReference>
<protein>
    <submittedName>
        <fullName evidence="7">Alkyl hydroperoxide reductase/ Thiol specific antioxidant/ Mal allergen</fullName>
    </submittedName>
</protein>
<dbReference type="Pfam" id="PF00578">
    <property type="entry name" value="AhpC-TSA"/>
    <property type="match status" value="1"/>
</dbReference>
<feature type="transmembrane region" description="Helical" evidence="5">
    <location>
        <begin position="12"/>
        <end position="31"/>
    </location>
</feature>
<dbReference type="PROSITE" id="PS51352">
    <property type="entry name" value="THIOREDOXIN_2"/>
    <property type="match status" value="1"/>
</dbReference>
<dbReference type="GO" id="GO:0017004">
    <property type="term" value="P:cytochrome complex assembly"/>
    <property type="evidence" value="ECO:0007669"/>
    <property type="project" value="UniProtKB-KW"/>
</dbReference>
<keyword evidence="3" id="KW-1015">Disulfide bond</keyword>
<evidence type="ECO:0000256" key="5">
    <source>
        <dbReference type="SAM" id="Phobius"/>
    </source>
</evidence>
<evidence type="ECO:0000256" key="1">
    <source>
        <dbReference type="ARBA" id="ARBA00004196"/>
    </source>
</evidence>
<dbReference type="Gene3D" id="3.40.30.10">
    <property type="entry name" value="Glutaredoxin"/>
    <property type="match status" value="1"/>
</dbReference>
<keyword evidence="5" id="KW-0812">Transmembrane</keyword>
<feature type="transmembrane region" description="Helical" evidence="5">
    <location>
        <begin position="279"/>
        <end position="298"/>
    </location>
</feature>
<comment type="subcellular location">
    <subcellularLocation>
        <location evidence="1">Cell envelope</location>
    </subcellularLocation>
</comment>
<dbReference type="PANTHER" id="PTHR42852">
    <property type="entry name" value="THIOL:DISULFIDE INTERCHANGE PROTEIN DSBE"/>
    <property type="match status" value="1"/>
</dbReference>
<evidence type="ECO:0000259" key="6">
    <source>
        <dbReference type="PROSITE" id="PS51352"/>
    </source>
</evidence>
<sequence length="454" mass="48469">MVLRFFQRNRVLLTVGVVVLLIAGTLVTMLIGGSEQAPEFSATSTGYVDGVDGDRKTILLSDYRGQVVVLDLMAEWCGPCKKVASDTLKPLYEGEYRDNDEVVIISVSVAGDSPGLLEDMQREYGYDWLHVTDNDDEVITGYNAQQIPKVVVIDQQGRITFSALGIVKQDKLQQEVEAALSGEGSLEKVKQNSIFLMAIGAGALSFFSPCSFPLLPGYVSFYLTTRKTGSKGLNERTAREALPAGLAAASGILVVLLLLALLVVPFSHLLANYVPLLELLVGAAVFVLGLSMLLDWSLEPLLRPLRQLSSALGAAAGMVTRGYPSALAERGIQRVTGGDFSFAASREAGLTGQFWYGVGYGSASAGCTAPVFIALILSSLKYTLAGALLVFSLYAFSAAALMVAFTLLIASSESTIVNRLRASARHIHVVGGAVMVAVGIYLVWFYLSANTSLL</sequence>
<dbReference type="InterPro" id="IPR050553">
    <property type="entry name" value="Thioredoxin_ResA/DsbE_sf"/>
</dbReference>
<name>A0A075GH59_9EURY</name>
<reference evidence="7" key="1">
    <citation type="journal article" date="2014" name="Genome Biol. Evol.">
        <title>Pangenome evidence for extensive interdomain horizontal transfer affecting lineage core and shell genes in uncultured planktonic thaumarchaeota and euryarchaeota.</title>
        <authorList>
            <person name="Deschamps P."/>
            <person name="Zivanovic Y."/>
            <person name="Moreira D."/>
            <person name="Rodriguez-Valera F."/>
            <person name="Lopez-Garcia P."/>
        </authorList>
    </citation>
    <scope>NUCLEOTIDE SEQUENCE</scope>
</reference>
<dbReference type="SUPFAM" id="SSF52833">
    <property type="entry name" value="Thioredoxin-like"/>
    <property type="match status" value="1"/>
</dbReference>
<dbReference type="GO" id="GO:0016209">
    <property type="term" value="F:antioxidant activity"/>
    <property type="evidence" value="ECO:0007669"/>
    <property type="project" value="InterPro"/>
</dbReference>
<dbReference type="GO" id="GO:0016491">
    <property type="term" value="F:oxidoreductase activity"/>
    <property type="evidence" value="ECO:0007669"/>
    <property type="project" value="InterPro"/>
</dbReference>
<proteinExistence type="predicted"/>
<accession>A0A075GH59</accession>
<feature type="transmembrane region" description="Helical" evidence="5">
    <location>
        <begin position="384"/>
        <end position="409"/>
    </location>
</feature>
<evidence type="ECO:0000313" key="7">
    <source>
        <dbReference type="EMBL" id="AIF02480.1"/>
    </source>
</evidence>
<keyword evidence="5" id="KW-0472">Membrane</keyword>
<keyword evidence="2" id="KW-0201">Cytochrome c-type biogenesis</keyword>
<dbReference type="InterPro" id="IPR000866">
    <property type="entry name" value="AhpC/TSA"/>
</dbReference>
<feature type="transmembrane region" description="Helical" evidence="5">
    <location>
        <begin position="244"/>
        <end position="267"/>
    </location>
</feature>
<evidence type="ECO:0000256" key="2">
    <source>
        <dbReference type="ARBA" id="ARBA00022748"/>
    </source>
</evidence>
<dbReference type="EMBL" id="KF900651">
    <property type="protein sequence ID" value="AIF02480.1"/>
    <property type="molecule type" value="Genomic_DNA"/>
</dbReference>
<feature type="transmembrane region" description="Helical" evidence="5">
    <location>
        <begin position="194"/>
        <end position="223"/>
    </location>
</feature>
<dbReference type="InterPro" id="IPR013766">
    <property type="entry name" value="Thioredoxin_domain"/>
</dbReference>
<dbReference type="AlphaFoldDB" id="A0A075GH59"/>
<feature type="transmembrane region" description="Helical" evidence="5">
    <location>
        <begin position="429"/>
        <end position="447"/>
    </location>
</feature>
<dbReference type="InterPro" id="IPR036249">
    <property type="entry name" value="Thioredoxin-like_sf"/>
</dbReference>
<organism evidence="7">
    <name type="scientific">uncultured marine group II/III euryarchaeote KM3_157_C11</name>
    <dbReference type="NCBI Taxonomy" id="1457903"/>
    <lineage>
        <taxon>Archaea</taxon>
        <taxon>Methanobacteriati</taxon>
        <taxon>Methanobacteriota</taxon>
        <taxon>environmental samples</taxon>
    </lineage>
</organism>
<feature type="transmembrane region" description="Helical" evidence="5">
    <location>
        <begin position="354"/>
        <end position="378"/>
    </location>
</feature>